<dbReference type="InterPro" id="IPR015422">
    <property type="entry name" value="PyrdxlP-dep_Trfase_small"/>
</dbReference>
<dbReference type="NCBIfam" id="NF000586">
    <property type="entry name" value="PRK00011.1"/>
    <property type="match status" value="1"/>
</dbReference>
<evidence type="ECO:0000256" key="3">
    <source>
        <dbReference type="ARBA" id="ARBA00006376"/>
    </source>
</evidence>
<comment type="subunit">
    <text evidence="4">Homodimer.</text>
</comment>
<evidence type="ECO:0000256" key="5">
    <source>
        <dbReference type="ARBA" id="ARBA00022490"/>
    </source>
</evidence>
<dbReference type="PANTHER" id="PTHR11680">
    <property type="entry name" value="SERINE HYDROXYMETHYLTRANSFERASE"/>
    <property type="match status" value="1"/>
</dbReference>
<gene>
    <name evidence="11" type="ORF">UFOPK3278_01523</name>
</gene>
<evidence type="ECO:0000256" key="6">
    <source>
        <dbReference type="ARBA" id="ARBA00022563"/>
    </source>
</evidence>
<comment type="similarity">
    <text evidence="3">Belongs to the SHMT family.</text>
</comment>
<keyword evidence="6" id="KW-0554">One-carbon metabolism</keyword>
<evidence type="ECO:0000256" key="2">
    <source>
        <dbReference type="ARBA" id="ARBA00004496"/>
    </source>
</evidence>
<dbReference type="GO" id="GO:0005829">
    <property type="term" value="C:cytosol"/>
    <property type="evidence" value="ECO:0007669"/>
    <property type="project" value="TreeGrafter"/>
</dbReference>
<dbReference type="Gene3D" id="3.40.640.10">
    <property type="entry name" value="Type I PLP-dependent aspartate aminotransferase-like (Major domain)"/>
    <property type="match status" value="1"/>
</dbReference>
<dbReference type="PIRSF" id="PIRSF000412">
    <property type="entry name" value="SHMT"/>
    <property type="match status" value="1"/>
</dbReference>
<dbReference type="GO" id="GO:0030170">
    <property type="term" value="F:pyridoxal phosphate binding"/>
    <property type="evidence" value="ECO:0007669"/>
    <property type="project" value="InterPro"/>
</dbReference>
<keyword evidence="7" id="KW-0808">Transferase</keyword>
<protein>
    <submittedName>
        <fullName evidence="11">Unannotated protein</fullName>
    </submittedName>
</protein>
<accession>A0A6J7C0H1</accession>
<evidence type="ECO:0000256" key="9">
    <source>
        <dbReference type="SAM" id="MobiDB-lite"/>
    </source>
</evidence>
<evidence type="ECO:0000313" key="11">
    <source>
        <dbReference type="EMBL" id="CAB4851587.1"/>
    </source>
</evidence>
<keyword evidence="8" id="KW-0663">Pyridoxal phosphate</keyword>
<dbReference type="Gene3D" id="3.90.1150.10">
    <property type="entry name" value="Aspartate Aminotransferase, domain 1"/>
    <property type="match status" value="1"/>
</dbReference>
<dbReference type="InterPro" id="IPR001085">
    <property type="entry name" value="Ser_HO-MeTrfase"/>
</dbReference>
<name>A0A6J7C0H1_9ZZZZ</name>
<dbReference type="PANTHER" id="PTHR11680:SF35">
    <property type="entry name" value="SERINE HYDROXYMETHYLTRANSFERASE 1"/>
    <property type="match status" value="1"/>
</dbReference>
<dbReference type="SUPFAM" id="SSF53383">
    <property type="entry name" value="PLP-dependent transferases"/>
    <property type="match status" value="1"/>
</dbReference>
<dbReference type="FunFam" id="3.40.640.10:FF:000001">
    <property type="entry name" value="Serine hydroxymethyltransferase"/>
    <property type="match status" value="1"/>
</dbReference>
<dbReference type="CDD" id="cd00378">
    <property type="entry name" value="SHMT"/>
    <property type="match status" value="1"/>
</dbReference>
<evidence type="ECO:0000256" key="1">
    <source>
        <dbReference type="ARBA" id="ARBA00001933"/>
    </source>
</evidence>
<dbReference type="GO" id="GO:0019264">
    <property type="term" value="P:glycine biosynthetic process from serine"/>
    <property type="evidence" value="ECO:0007669"/>
    <property type="project" value="InterPro"/>
</dbReference>
<feature type="region of interest" description="Disordered" evidence="9">
    <location>
        <begin position="366"/>
        <end position="386"/>
    </location>
</feature>
<evidence type="ECO:0000256" key="8">
    <source>
        <dbReference type="ARBA" id="ARBA00022898"/>
    </source>
</evidence>
<dbReference type="Pfam" id="PF00464">
    <property type="entry name" value="SHMT"/>
    <property type="match status" value="1"/>
</dbReference>
<dbReference type="GO" id="GO:0004372">
    <property type="term" value="F:glycine hydroxymethyltransferase activity"/>
    <property type="evidence" value="ECO:0007669"/>
    <property type="project" value="InterPro"/>
</dbReference>
<dbReference type="AlphaFoldDB" id="A0A6J7C0H1"/>
<dbReference type="PROSITE" id="PS00096">
    <property type="entry name" value="SHMT"/>
    <property type="match status" value="1"/>
</dbReference>
<reference evidence="11" key="1">
    <citation type="submission" date="2020-05" db="EMBL/GenBank/DDBJ databases">
        <authorList>
            <person name="Chiriac C."/>
            <person name="Salcher M."/>
            <person name="Ghai R."/>
            <person name="Kavagutti S V."/>
        </authorList>
    </citation>
    <scope>NUCLEOTIDE SEQUENCE</scope>
</reference>
<comment type="cofactor">
    <cofactor evidence="1">
        <name>pyridoxal 5'-phosphate</name>
        <dbReference type="ChEBI" id="CHEBI:597326"/>
    </cofactor>
</comment>
<dbReference type="InterPro" id="IPR049943">
    <property type="entry name" value="Ser_HO-MeTrfase-like"/>
</dbReference>
<dbReference type="InterPro" id="IPR019798">
    <property type="entry name" value="Ser_HO-MeTrfase_PLP_BS"/>
</dbReference>
<comment type="subcellular location">
    <subcellularLocation>
        <location evidence="2">Cytoplasm</location>
    </subcellularLocation>
</comment>
<dbReference type="InterPro" id="IPR015424">
    <property type="entry name" value="PyrdxlP-dep_Trfase"/>
</dbReference>
<evidence type="ECO:0000256" key="4">
    <source>
        <dbReference type="ARBA" id="ARBA00011738"/>
    </source>
</evidence>
<sequence length="450" mass="47657">MGDDRVKGGSTSQRDPVADLSLREVDPELNAVLEREAVRQRDHIELIASENYAYAAVREAQGTILTNKYAEGYPGKRYYAGCEEIDTVEDLARTRALQLFTGSEHVNVQPHSGASANIAAFAALMNPGDPFVAMSLSQGGHLSHGAAVNVSGKWFSPHFYGVRDDDGLIDWEGVERAVAEAKPKVVIAGASAYPRTLDFQRFAEIAHAAGAKLMVDMAHISGLVAAGLHPSPFPHADIVTSTTHKTLRGPRGGIAFARAADAAAIDKSVFPGSQGGPLMHVIAAKAVAFTLALDPSFRTYMERTLANATVLATALAANGFRVITGGTDNHLILCDVTPLGVTGKEATLALESVGITVNKNSIPGETRSPMVTSGVRYGTPAATTRGMGKAEMEQIAAWSAETIKLREDPAALARIEREVTKLAQGFPVPGRDASLLAEAGDQQTHAEQTR</sequence>
<dbReference type="HAMAP" id="MF_00051">
    <property type="entry name" value="SHMT"/>
    <property type="match status" value="1"/>
</dbReference>
<dbReference type="InterPro" id="IPR039429">
    <property type="entry name" value="SHMT-like_dom"/>
</dbReference>
<feature type="domain" description="Serine hydroxymethyltransferase-like" evidence="10">
    <location>
        <begin position="22"/>
        <end position="398"/>
    </location>
</feature>
<keyword evidence="5" id="KW-0963">Cytoplasm</keyword>
<evidence type="ECO:0000259" key="10">
    <source>
        <dbReference type="Pfam" id="PF00464"/>
    </source>
</evidence>
<organism evidence="11">
    <name type="scientific">freshwater metagenome</name>
    <dbReference type="NCBI Taxonomy" id="449393"/>
    <lineage>
        <taxon>unclassified sequences</taxon>
        <taxon>metagenomes</taxon>
        <taxon>ecological metagenomes</taxon>
    </lineage>
</organism>
<dbReference type="InterPro" id="IPR015421">
    <property type="entry name" value="PyrdxlP-dep_Trfase_major"/>
</dbReference>
<dbReference type="GO" id="GO:0035999">
    <property type="term" value="P:tetrahydrofolate interconversion"/>
    <property type="evidence" value="ECO:0007669"/>
    <property type="project" value="InterPro"/>
</dbReference>
<evidence type="ECO:0000256" key="7">
    <source>
        <dbReference type="ARBA" id="ARBA00022679"/>
    </source>
</evidence>
<dbReference type="EMBL" id="CAFBIX010000123">
    <property type="protein sequence ID" value="CAB4851587.1"/>
    <property type="molecule type" value="Genomic_DNA"/>
</dbReference>
<proteinExistence type="inferred from homology"/>